<dbReference type="RefSeq" id="WP_086433917.1">
    <property type="nucleotide sequence ID" value="NZ_FXWH01000001.1"/>
</dbReference>
<organism evidence="2 3">
    <name type="scientific">Pseudidiomarina planktonica</name>
    <dbReference type="NCBI Taxonomy" id="1323738"/>
    <lineage>
        <taxon>Bacteria</taxon>
        <taxon>Pseudomonadati</taxon>
        <taxon>Pseudomonadota</taxon>
        <taxon>Gammaproteobacteria</taxon>
        <taxon>Alteromonadales</taxon>
        <taxon>Idiomarinaceae</taxon>
        <taxon>Pseudidiomarina</taxon>
    </lineage>
</organism>
<keyword evidence="3" id="KW-1185">Reference proteome</keyword>
<keyword evidence="1" id="KW-0472">Membrane</keyword>
<reference evidence="3" key="1">
    <citation type="submission" date="2017-04" db="EMBL/GenBank/DDBJ databases">
        <authorList>
            <person name="Varghese N."/>
            <person name="Submissions S."/>
        </authorList>
    </citation>
    <scope>NUCLEOTIDE SEQUENCE [LARGE SCALE GENOMIC DNA]</scope>
</reference>
<keyword evidence="1" id="KW-0812">Transmembrane</keyword>
<feature type="transmembrane region" description="Helical" evidence="1">
    <location>
        <begin position="57"/>
        <end position="83"/>
    </location>
</feature>
<dbReference type="OrthoDB" id="2955631at2"/>
<evidence type="ECO:0000313" key="2">
    <source>
        <dbReference type="EMBL" id="SMQ62812.1"/>
    </source>
</evidence>
<gene>
    <name evidence="2" type="ORF">SAMN06297229_0763</name>
</gene>
<feature type="transmembrane region" description="Helical" evidence="1">
    <location>
        <begin position="104"/>
        <end position="122"/>
    </location>
</feature>
<dbReference type="AlphaFoldDB" id="A0A1Y6EQM3"/>
<dbReference type="InterPro" id="IPR018723">
    <property type="entry name" value="DUF2254_membrane"/>
</dbReference>
<keyword evidence="1" id="KW-1133">Transmembrane helix</keyword>
<evidence type="ECO:0000256" key="1">
    <source>
        <dbReference type="SAM" id="Phobius"/>
    </source>
</evidence>
<accession>A0A1Y6EQM3</accession>
<proteinExistence type="predicted"/>
<dbReference type="Proteomes" id="UP000194450">
    <property type="component" value="Unassembled WGS sequence"/>
</dbReference>
<sequence>MNSRYIWHLHEFFKKVWVRVISFTVLALVSVVLARVLSPFLPEAIALQIDENTVADMLGILTSSMLAVTTFSLGIAVSAFAAATQSATPRATTLLQEDRTTQNVLATFLGAFLFGLVGLIALHAELYNESGRVVVFLFTVAVIGLVVVALIRWIGHLMKFGRMGDTLDRVENAATESLAERLKNPYLGGRLYTGTVADNAIDILSTETGYVQHIDMQELQKCADKADIEVYVRRLTGAFVHCGEVLLSVTAKSIEDDKIDAMRRAVSLGSRRTFESDPRFCLIVLTEIASKALSPAVNDPGTAIDVLGRLIRILSPWQEAKDTEVQFSRIFVPPITAHDVFEDAFRPIARDGAAVVEVQIRLQKALASLAVIVPEAFELPATKMSQEALVRVKESSCLASDVAAIESAAQLVPKATKEKVGSSTI</sequence>
<name>A0A1Y6EQM3_9GAMM</name>
<protein>
    <submittedName>
        <fullName evidence="2">Uncharacterized membrane protein</fullName>
    </submittedName>
</protein>
<evidence type="ECO:0000313" key="3">
    <source>
        <dbReference type="Proteomes" id="UP000194450"/>
    </source>
</evidence>
<feature type="transmembrane region" description="Helical" evidence="1">
    <location>
        <begin position="134"/>
        <end position="154"/>
    </location>
</feature>
<dbReference type="Pfam" id="PF10011">
    <property type="entry name" value="DUF2254"/>
    <property type="match status" value="1"/>
</dbReference>
<feature type="transmembrane region" description="Helical" evidence="1">
    <location>
        <begin position="16"/>
        <end position="37"/>
    </location>
</feature>
<dbReference type="EMBL" id="FXWH01000001">
    <property type="protein sequence ID" value="SMQ62812.1"/>
    <property type="molecule type" value="Genomic_DNA"/>
</dbReference>